<dbReference type="PANTHER" id="PTHR33619">
    <property type="entry name" value="POLYSACCHARIDE EXPORT PROTEIN GFCE-RELATED"/>
    <property type="match status" value="1"/>
</dbReference>
<evidence type="ECO:0000259" key="4">
    <source>
        <dbReference type="Pfam" id="PF10531"/>
    </source>
</evidence>
<accession>A0A6I4V196</accession>
<feature type="domain" description="Soluble ligand binding" evidence="4">
    <location>
        <begin position="124"/>
        <end position="175"/>
    </location>
</feature>
<dbReference type="InterPro" id="IPR003715">
    <property type="entry name" value="Poly_export_N"/>
</dbReference>
<reference evidence="5 6" key="1">
    <citation type="submission" date="2019-12" db="EMBL/GenBank/DDBJ databases">
        <title>Genomic-based taxomic classification of the family Erythrobacteraceae.</title>
        <authorList>
            <person name="Xu L."/>
        </authorList>
    </citation>
    <scope>NUCLEOTIDE SEQUENCE [LARGE SCALE GENOMIC DNA]</scope>
    <source>
        <strain evidence="5 6">SW-109</strain>
    </source>
</reference>
<feature type="domain" description="Polysaccharide export protein N-terminal" evidence="3">
    <location>
        <begin position="47"/>
        <end position="117"/>
    </location>
</feature>
<dbReference type="Proteomes" id="UP000471435">
    <property type="component" value="Unassembled WGS sequence"/>
</dbReference>
<evidence type="ECO:0000313" key="5">
    <source>
        <dbReference type="EMBL" id="MXP47723.1"/>
    </source>
</evidence>
<protein>
    <submittedName>
        <fullName evidence="5">Polysaccharide export protein</fullName>
    </submittedName>
</protein>
<gene>
    <name evidence="5" type="ORF">GRI43_10050</name>
</gene>
<name>A0A6I4V196_9SPHN</name>
<dbReference type="PANTHER" id="PTHR33619:SF3">
    <property type="entry name" value="POLYSACCHARIDE EXPORT PROTEIN GFCE-RELATED"/>
    <property type="match status" value="1"/>
</dbReference>
<dbReference type="Gene3D" id="3.10.560.10">
    <property type="entry name" value="Outer membrane lipoprotein wza domain like"/>
    <property type="match status" value="1"/>
</dbReference>
<dbReference type="OrthoDB" id="8410640at2"/>
<dbReference type="PROSITE" id="PS51257">
    <property type="entry name" value="PROKAR_LIPOPROTEIN"/>
    <property type="match status" value="1"/>
</dbReference>
<proteinExistence type="predicted"/>
<sequence length="228" mass="23945">MINRLAAVVLALLLASCASGPAPSLPSGSAAYDQVPPGDVLAPRMSVIAPNDELSVLIFREPDLSQERAIVDSDGKVQIPLLGPVTAAGLTASEFAQELQRQLGARYLVDPSVNVAITQASLRRVTVTGAVTKPGMYDMNSRISLIDAVALASGPTNTAKFNQVVVFRRAEGERIGAVFDLGLISAGKAPDVEILPGDQVIVGNDGLKQLYRDALTAAPLISIFRPFN</sequence>
<keyword evidence="1 2" id="KW-0732">Signal</keyword>
<comment type="caution">
    <text evidence="5">The sequence shown here is derived from an EMBL/GenBank/DDBJ whole genome shotgun (WGS) entry which is preliminary data.</text>
</comment>
<evidence type="ECO:0000259" key="3">
    <source>
        <dbReference type="Pfam" id="PF02563"/>
    </source>
</evidence>
<dbReference type="EMBL" id="WTYP01000002">
    <property type="protein sequence ID" value="MXP47723.1"/>
    <property type="molecule type" value="Genomic_DNA"/>
</dbReference>
<dbReference type="Gene3D" id="3.30.1950.10">
    <property type="entry name" value="wza like domain"/>
    <property type="match status" value="1"/>
</dbReference>
<feature type="signal peptide" evidence="2">
    <location>
        <begin position="1"/>
        <end position="21"/>
    </location>
</feature>
<dbReference type="RefSeq" id="WP_160730983.1">
    <property type="nucleotide sequence ID" value="NZ_WTYP01000002.1"/>
</dbReference>
<dbReference type="Pfam" id="PF02563">
    <property type="entry name" value="Poly_export"/>
    <property type="match status" value="1"/>
</dbReference>
<dbReference type="Pfam" id="PF10531">
    <property type="entry name" value="SLBB"/>
    <property type="match status" value="1"/>
</dbReference>
<evidence type="ECO:0000256" key="2">
    <source>
        <dbReference type="SAM" id="SignalP"/>
    </source>
</evidence>
<dbReference type="InterPro" id="IPR049712">
    <property type="entry name" value="Poly_export"/>
</dbReference>
<dbReference type="GO" id="GO:0015159">
    <property type="term" value="F:polysaccharide transmembrane transporter activity"/>
    <property type="evidence" value="ECO:0007669"/>
    <property type="project" value="InterPro"/>
</dbReference>
<dbReference type="AlphaFoldDB" id="A0A6I4V196"/>
<dbReference type="InterPro" id="IPR019554">
    <property type="entry name" value="Soluble_ligand-bd"/>
</dbReference>
<keyword evidence="6" id="KW-1185">Reference proteome</keyword>
<evidence type="ECO:0000313" key="6">
    <source>
        <dbReference type="Proteomes" id="UP000471435"/>
    </source>
</evidence>
<evidence type="ECO:0000256" key="1">
    <source>
        <dbReference type="ARBA" id="ARBA00022729"/>
    </source>
</evidence>
<organism evidence="5 6">
    <name type="scientific">Pontixanthobacter luteolus</name>
    <dbReference type="NCBI Taxonomy" id="295089"/>
    <lineage>
        <taxon>Bacteria</taxon>
        <taxon>Pseudomonadati</taxon>
        <taxon>Pseudomonadota</taxon>
        <taxon>Alphaproteobacteria</taxon>
        <taxon>Sphingomonadales</taxon>
        <taxon>Erythrobacteraceae</taxon>
        <taxon>Pontixanthobacter</taxon>
    </lineage>
</organism>
<feature type="chain" id="PRO_5026010960" evidence="2">
    <location>
        <begin position="22"/>
        <end position="228"/>
    </location>
</feature>